<protein>
    <submittedName>
        <fullName evidence="4">Iron uptake porin</fullName>
    </submittedName>
</protein>
<evidence type="ECO:0000256" key="1">
    <source>
        <dbReference type="ARBA" id="ARBA00008769"/>
    </source>
</evidence>
<name>A0ABV0KM84_9CYAN</name>
<gene>
    <name evidence="4" type="ORF">NDI38_18100</name>
</gene>
<evidence type="ECO:0000259" key="3">
    <source>
        <dbReference type="PROSITE" id="PS51272"/>
    </source>
</evidence>
<dbReference type="PANTHER" id="PTHR43308">
    <property type="entry name" value="OUTER MEMBRANE PROTEIN ALPHA-RELATED"/>
    <property type="match status" value="1"/>
</dbReference>
<sequence>MMSRKFWKPLLAVPSLLGATIAVSAIAATSIAANAAETATVPVSPVEATEPVVEAATPVEATKIADATIANAEPAPTQSATTASAQENEATADLAATGIAGQVTSVSQLSDVQPTDWAFQALQSLVERYGCIVGYPDRTYRGNRALTRYEFAAGLNACMDRINELIAAGTADLVKKEDLLAVQKLQEEFAAELATLRGRVDAVEARTATLEKQQFSTTTKLVGEAIFTIADTFGDSATRTGNGTLIPGTTENDNTETIFADRVRLNLDSSFTGKDQLRIRLQARNITPFSGAAFTGTNETRLGFDGNNSNSLEVSKVFYRFALSNNFRLQVDAVGNEFYNGLVSTLSPFTSSGNGALSRFGRFSPIYRSNANGAGFTFEYKFSDFLALQGGYIADTLSNDPTPTNGLFNGAYTALGQVVLKPSRALEVALTYARSYYPGNEVNITSSTGSGYASNPFASSAAIRRATSSDAFGVQAQFRLSPKFIVGGWFGYTKAYQAGNANEADVLNGSVFLAFPDLGKKGNLGGIIVGIPPKVTGNDFIAANGLRRIDDDTTYHVEALYRYRVTNNIAITPGVIVIFNPEGNNDNATQYVGVIRTTFSF</sequence>
<comment type="caution">
    <text evidence="4">The sequence shown here is derived from an EMBL/GenBank/DDBJ whole genome shotgun (WGS) entry which is preliminary data.</text>
</comment>
<dbReference type="InterPro" id="IPR007049">
    <property type="entry name" value="Carb-sel_porin_OprB"/>
</dbReference>
<dbReference type="RefSeq" id="WP_242033301.1">
    <property type="nucleotide sequence ID" value="NZ_JAMPLM010000017.1"/>
</dbReference>
<dbReference type="NCBIfam" id="NF033921">
    <property type="entry name" value="por_somb"/>
    <property type="match status" value="1"/>
</dbReference>
<dbReference type="Pfam" id="PF00395">
    <property type="entry name" value="SLH"/>
    <property type="match status" value="1"/>
</dbReference>
<feature type="domain" description="SLH" evidence="3">
    <location>
        <begin position="105"/>
        <end position="169"/>
    </location>
</feature>
<proteinExistence type="inferred from homology"/>
<dbReference type="InterPro" id="IPR038673">
    <property type="entry name" value="OprB_sf"/>
</dbReference>
<feature type="signal peptide" evidence="2">
    <location>
        <begin position="1"/>
        <end position="35"/>
    </location>
</feature>
<comment type="similarity">
    <text evidence="1 2">Belongs to the OprB family.</text>
</comment>
<dbReference type="PROSITE" id="PS51272">
    <property type="entry name" value="SLH"/>
    <property type="match status" value="1"/>
</dbReference>
<dbReference type="InterPro" id="IPR047684">
    <property type="entry name" value="Por_som-like"/>
</dbReference>
<dbReference type="EMBL" id="JAMPLM010000017">
    <property type="protein sequence ID" value="MEP1060353.1"/>
    <property type="molecule type" value="Genomic_DNA"/>
</dbReference>
<reference evidence="4 5" key="1">
    <citation type="submission" date="2022-04" db="EMBL/GenBank/DDBJ databases">
        <title>Positive selection, recombination, and allopatry shape intraspecific diversity of widespread and dominant cyanobacteria.</title>
        <authorList>
            <person name="Wei J."/>
            <person name="Shu W."/>
            <person name="Hu C."/>
        </authorList>
    </citation>
    <scope>NUCLEOTIDE SEQUENCE [LARGE SCALE GENOMIC DNA]</scope>
    <source>
        <strain evidence="4 5">AS-A4</strain>
    </source>
</reference>
<keyword evidence="2" id="KW-0732">Signal</keyword>
<dbReference type="InterPro" id="IPR051465">
    <property type="entry name" value="Cell_Envelope_Struct_Comp"/>
</dbReference>
<dbReference type="Proteomes" id="UP001476950">
    <property type="component" value="Unassembled WGS sequence"/>
</dbReference>
<organism evidence="4 5">
    <name type="scientific">Stenomitos frigidus AS-A4</name>
    <dbReference type="NCBI Taxonomy" id="2933935"/>
    <lineage>
        <taxon>Bacteria</taxon>
        <taxon>Bacillati</taxon>
        <taxon>Cyanobacteriota</taxon>
        <taxon>Cyanophyceae</taxon>
        <taxon>Leptolyngbyales</taxon>
        <taxon>Leptolyngbyaceae</taxon>
        <taxon>Stenomitos</taxon>
    </lineage>
</organism>
<dbReference type="Pfam" id="PF04966">
    <property type="entry name" value="OprB"/>
    <property type="match status" value="1"/>
</dbReference>
<keyword evidence="5" id="KW-1185">Reference proteome</keyword>
<dbReference type="InterPro" id="IPR001119">
    <property type="entry name" value="SLH_dom"/>
</dbReference>
<evidence type="ECO:0000313" key="5">
    <source>
        <dbReference type="Proteomes" id="UP001476950"/>
    </source>
</evidence>
<evidence type="ECO:0000313" key="4">
    <source>
        <dbReference type="EMBL" id="MEP1060353.1"/>
    </source>
</evidence>
<dbReference type="Gene3D" id="2.40.160.180">
    <property type="entry name" value="Carbohydrate-selective porin OprB"/>
    <property type="match status" value="1"/>
</dbReference>
<accession>A0ABV0KM84</accession>
<dbReference type="PANTHER" id="PTHR43308:SF1">
    <property type="entry name" value="OUTER MEMBRANE PROTEIN ALPHA"/>
    <property type="match status" value="1"/>
</dbReference>
<feature type="chain" id="PRO_5045001937" evidence="2">
    <location>
        <begin position="36"/>
        <end position="601"/>
    </location>
</feature>
<evidence type="ECO:0000256" key="2">
    <source>
        <dbReference type="RuleBase" id="RU363072"/>
    </source>
</evidence>